<evidence type="ECO:0000313" key="4">
    <source>
        <dbReference type="Proteomes" id="UP001280581"/>
    </source>
</evidence>
<dbReference type="PANTHER" id="PTHR39597">
    <property type="entry name" value="UBA DOMAIN-CONTAINING PROTEIN RUP1"/>
    <property type="match status" value="1"/>
</dbReference>
<proteinExistence type="predicted"/>
<evidence type="ECO:0008006" key="5">
    <source>
        <dbReference type="Google" id="ProtNLM"/>
    </source>
</evidence>
<sequence>MAQDPSEDDVNMLLTVSEMQVDRVQAIQILKLSSNNVETAMNKIFDALAVPHGIAELLKQGDTSWDASAFGNAGYGQHYENTMSSNVPSFRIDHDVDYANRSVPISAAPTRPSSRTTQRPSSAMSTHMGDVPMQSSFYSDDGSFQNIEPLTGFSGVETGQESGVLGSTGTAGVLRPATQNYYDTASWALVPATKSTEYIPDAPLDAQIRRDKPGLIKPSVSNHHLPALITILHTIPLARNALLVPTITSSDYWRGEDWWKGAGSAPSIVFNDDPGSEALPELELLYEVQRLIAFLDASDRTYVSLESFLQLDAWTQDRFSSPEERDDSTDVLKFLLRWHYIFGKHAPASHLHGIIRSVVNVNGKRDESSVLNIDLDIDTGLSHPTLYDYIDRTLFGDFDRAHIMEMSNVLILNLGMTGAKRDCKVPHTLYVDRYLEENRAAAETTFAETKKINQRSAELDAEFEKIKWHVPQKVQYPQKMETLKLLETSMKAFESDAESPNHSNDVAVLKHLQALHDSVERKLSALELEKEKAKEALDAVSEHFRAPMEDIRSDNSLTDLKEEFVHRFTHPYKLCGLAISKTDYFVRRVSDDPGEFGKDEKWWHIEYKYKENPEETSIDRNEVTVEQVLSYIDAFTENAILIYANETAFAPELVPLSAELKAFIERDNRSFQQEIKNEKARVEADWGAQYNGNEGNEVVGNWYDGEDGWDTSGTTPAGHGYQSSKTLTPDTDVDPPSYQGTTTRDEVQEEVVEIHLEDENKNSMEMQEINGGINAWAGVSNASSETVGRVEDVQMVDVGNVNAKVEHAKPAVEERKGG</sequence>
<feature type="region of interest" description="Disordered" evidence="2">
    <location>
        <begin position="103"/>
        <end position="132"/>
    </location>
</feature>
<feature type="region of interest" description="Disordered" evidence="2">
    <location>
        <begin position="714"/>
        <end position="744"/>
    </location>
</feature>
<dbReference type="GO" id="GO:0005829">
    <property type="term" value="C:cytosol"/>
    <property type="evidence" value="ECO:0007669"/>
    <property type="project" value="TreeGrafter"/>
</dbReference>
<name>A0AAN6LUD8_9PLEO</name>
<organism evidence="3 4">
    <name type="scientific">Pseudopithomyces chartarum</name>
    <dbReference type="NCBI Taxonomy" id="1892770"/>
    <lineage>
        <taxon>Eukaryota</taxon>
        <taxon>Fungi</taxon>
        <taxon>Dikarya</taxon>
        <taxon>Ascomycota</taxon>
        <taxon>Pezizomycotina</taxon>
        <taxon>Dothideomycetes</taxon>
        <taxon>Pleosporomycetidae</taxon>
        <taxon>Pleosporales</taxon>
        <taxon>Massarineae</taxon>
        <taxon>Didymosphaeriaceae</taxon>
        <taxon>Pseudopithomyces</taxon>
    </lineage>
</organism>
<dbReference type="AlphaFoldDB" id="A0AAN6LUD8"/>
<feature type="compositionally biased region" description="Low complexity" evidence="2">
    <location>
        <begin position="109"/>
        <end position="122"/>
    </location>
</feature>
<accession>A0AAN6LUD8</accession>
<gene>
    <name evidence="3" type="ORF">GRF29_161g833191</name>
</gene>
<reference evidence="3 4" key="1">
    <citation type="submission" date="2021-02" db="EMBL/GenBank/DDBJ databases">
        <title>Genome assembly of Pseudopithomyces chartarum.</title>
        <authorList>
            <person name="Jauregui R."/>
            <person name="Singh J."/>
            <person name="Voisey C."/>
        </authorList>
    </citation>
    <scope>NUCLEOTIDE SEQUENCE [LARGE SCALE GENOMIC DNA]</scope>
    <source>
        <strain evidence="3 4">AGR01</strain>
    </source>
</reference>
<dbReference type="Proteomes" id="UP001280581">
    <property type="component" value="Unassembled WGS sequence"/>
</dbReference>
<comment type="caution">
    <text evidence="3">The sequence shown here is derived from an EMBL/GenBank/DDBJ whole genome shotgun (WGS) entry which is preliminary data.</text>
</comment>
<keyword evidence="4" id="KW-1185">Reference proteome</keyword>
<dbReference type="PANTHER" id="PTHR39597:SF1">
    <property type="entry name" value="UBA DOMAIN-CONTAINING PROTEIN RUP1"/>
    <property type="match status" value="1"/>
</dbReference>
<protein>
    <recommendedName>
        <fullName evidence="5">Ubiquitin interaction motif protein</fullName>
    </recommendedName>
</protein>
<evidence type="ECO:0000256" key="1">
    <source>
        <dbReference type="SAM" id="Coils"/>
    </source>
</evidence>
<dbReference type="GO" id="GO:0016579">
    <property type="term" value="P:protein deubiquitination"/>
    <property type="evidence" value="ECO:0007669"/>
    <property type="project" value="TreeGrafter"/>
</dbReference>
<dbReference type="GO" id="GO:0005634">
    <property type="term" value="C:nucleus"/>
    <property type="evidence" value="ECO:0007669"/>
    <property type="project" value="TreeGrafter"/>
</dbReference>
<feature type="compositionally biased region" description="Polar residues" evidence="2">
    <location>
        <begin position="714"/>
        <end position="729"/>
    </location>
</feature>
<dbReference type="InterPro" id="IPR055335">
    <property type="entry name" value="Ucp6/RUP1"/>
</dbReference>
<evidence type="ECO:0000313" key="3">
    <source>
        <dbReference type="EMBL" id="KAK3202336.1"/>
    </source>
</evidence>
<feature type="coiled-coil region" evidence="1">
    <location>
        <begin position="509"/>
        <end position="543"/>
    </location>
</feature>
<keyword evidence="1" id="KW-0175">Coiled coil</keyword>
<dbReference type="EMBL" id="WVTA01000014">
    <property type="protein sequence ID" value="KAK3202336.1"/>
    <property type="molecule type" value="Genomic_DNA"/>
</dbReference>
<evidence type="ECO:0000256" key="2">
    <source>
        <dbReference type="SAM" id="MobiDB-lite"/>
    </source>
</evidence>